<dbReference type="AlphaFoldDB" id="W4FLW7"/>
<name>W4FLW7_APHAT</name>
<accession>W4FLW7</accession>
<dbReference type="GeneID" id="20818145"/>
<reference evidence="1" key="1">
    <citation type="submission" date="2013-12" db="EMBL/GenBank/DDBJ databases">
        <title>The Genome Sequence of Aphanomyces astaci APO3.</title>
        <authorList>
            <consortium name="The Broad Institute Genomics Platform"/>
            <person name="Russ C."/>
            <person name="Tyler B."/>
            <person name="van West P."/>
            <person name="Dieguez-Uribeondo J."/>
            <person name="Young S.K."/>
            <person name="Zeng Q."/>
            <person name="Gargeya S."/>
            <person name="Fitzgerald M."/>
            <person name="Abouelleil A."/>
            <person name="Alvarado L."/>
            <person name="Chapman S.B."/>
            <person name="Gainer-Dewar J."/>
            <person name="Goldberg J."/>
            <person name="Griggs A."/>
            <person name="Gujja S."/>
            <person name="Hansen M."/>
            <person name="Howarth C."/>
            <person name="Imamovic A."/>
            <person name="Ireland A."/>
            <person name="Larimer J."/>
            <person name="McCowan C."/>
            <person name="Murphy C."/>
            <person name="Pearson M."/>
            <person name="Poon T.W."/>
            <person name="Priest M."/>
            <person name="Roberts A."/>
            <person name="Saif S."/>
            <person name="Shea T."/>
            <person name="Sykes S."/>
            <person name="Wortman J."/>
            <person name="Nusbaum C."/>
            <person name="Birren B."/>
        </authorList>
    </citation>
    <scope>NUCLEOTIDE SEQUENCE [LARGE SCALE GENOMIC DNA]</scope>
    <source>
        <strain evidence="1">APO3</strain>
    </source>
</reference>
<dbReference type="VEuPathDB" id="FungiDB:H257_16149"/>
<proteinExistence type="predicted"/>
<organism evidence="1">
    <name type="scientific">Aphanomyces astaci</name>
    <name type="common">Crayfish plague agent</name>
    <dbReference type="NCBI Taxonomy" id="112090"/>
    <lineage>
        <taxon>Eukaryota</taxon>
        <taxon>Sar</taxon>
        <taxon>Stramenopiles</taxon>
        <taxon>Oomycota</taxon>
        <taxon>Saprolegniomycetes</taxon>
        <taxon>Saprolegniales</taxon>
        <taxon>Verrucalvaceae</taxon>
        <taxon>Aphanomyces</taxon>
    </lineage>
</organism>
<protein>
    <submittedName>
        <fullName evidence="1">Uncharacterized protein</fullName>
    </submittedName>
</protein>
<gene>
    <name evidence="1" type="ORF">H257_16149</name>
</gene>
<sequence>MDIGTLQSDNAKESHASVVLGLDDAPIIKTKYAWMMGASSRPNAVPKGRDVRTEVACGAVVTREEVALPGSPPSRVYIPAT</sequence>
<evidence type="ECO:0000313" key="1">
    <source>
        <dbReference type="EMBL" id="ETV67678.1"/>
    </source>
</evidence>
<dbReference type="RefSeq" id="XP_009842799.1">
    <property type="nucleotide sequence ID" value="XM_009844497.1"/>
</dbReference>
<dbReference type="EMBL" id="KI913194">
    <property type="protein sequence ID" value="ETV67678.1"/>
    <property type="molecule type" value="Genomic_DNA"/>
</dbReference>